<name>A0AAN9K5I8_CLITE</name>
<gene>
    <name evidence="1" type="ORF">RJT34_07635</name>
</gene>
<sequence length="106" mass="12362">MLLGSLSARQSRRIVQSHKMETIVNGSTSSATTYSRIFLTPTPAIVPFPNIKSKEEACNQVVAPAKNKSEWKFTWKMYNHRELFVYMTKLWRNYLKNKFMLKKISS</sequence>
<organism evidence="1 2">
    <name type="scientific">Clitoria ternatea</name>
    <name type="common">Butterfly pea</name>
    <dbReference type="NCBI Taxonomy" id="43366"/>
    <lineage>
        <taxon>Eukaryota</taxon>
        <taxon>Viridiplantae</taxon>
        <taxon>Streptophyta</taxon>
        <taxon>Embryophyta</taxon>
        <taxon>Tracheophyta</taxon>
        <taxon>Spermatophyta</taxon>
        <taxon>Magnoliopsida</taxon>
        <taxon>eudicotyledons</taxon>
        <taxon>Gunneridae</taxon>
        <taxon>Pentapetalae</taxon>
        <taxon>rosids</taxon>
        <taxon>fabids</taxon>
        <taxon>Fabales</taxon>
        <taxon>Fabaceae</taxon>
        <taxon>Papilionoideae</taxon>
        <taxon>50 kb inversion clade</taxon>
        <taxon>NPAAA clade</taxon>
        <taxon>indigoferoid/millettioid clade</taxon>
        <taxon>Phaseoleae</taxon>
        <taxon>Clitoria</taxon>
    </lineage>
</organism>
<evidence type="ECO:0000313" key="1">
    <source>
        <dbReference type="EMBL" id="KAK7310243.1"/>
    </source>
</evidence>
<keyword evidence="2" id="KW-1185">Reference proteome</keyword>
<protein>
    <submittedName>
        <fullName evidence="1">Uncharacterized protein</fullName>
    </submittedName>
</protein>
<accession>A0AAN9K5I8</accession>
<dbReference type="Proteomes" id="UP001359559">
    <property type="component" value="Unassembled WGS sequence"/>
</dbReference>
<dbReference type="AlphaFoldDB" id="A0AAN9K5I8"/>
<proteinExistence type="predicted"/>
<evidence type="ECO:0000313" key="2">
    <source>
        <dbReference type="Proteomes" id="UP001359559"/>
    </source>
</evidence>
<reference evidence="1 2" key="1">
    <citation type="submission" date="2024-01" db="EMBL/GenBank/DDBJ databases">
        <title>The genomes of 5 underutilized Papilionoideae crops provide insights into root nodulation and disease resistance.</title>
        <authorList>
            <person name="Yuan L."/>
        </authorList>
    </citation>
    <scope>NUCLEOTIDE SEQUENCE [LARGE SCALE GENOMIC DNA]</scope>
    <source>
        <strain evidence="1">LY-2023</strain>
        <tissue evidence="1">Leaf</tissue>
    </source>
</reference>
<comment type="caution">
    <text evidence="1">The sequence shown here is derived from an EMBL/GenBank/DDBJ whole genome shotgun (WGS) entry which is preliminary data.</text>
</comment>
<dbReference type="EMBL" id="JAYKXN010000002">
    <property type="protein sequence ID" value="KAK7310243.1"/>
    <property type="molecule type" value="Genomic_DNA"/>
</dbReference>